<evidence type="ECO:0000256" key="1">
    <source>
        <dbReference type="SAM" id="Phobius"/>
    </source>
</evidence>
<keyword evidence="1" id="KW-0472">Membrane</keyword>
<name>A0A182Q7D5_9DIPT</name>
<organism evidence="2 3">
    <name type="scientific">Anopheles farauti</name>
    <dbReference type="NCBI Taxonomy" id="69004"/>
    <lineage>
        <taxon>Eukaryota</taxon>
        <taxon>Metazoa</taxon>
        <taxon>Ecdysozoa</taxon>
        <taxon>Arthropoda</taxon>
        <taxon>Hexapoda</taxon>
        <taxon>Insecta</taxon>
        <taxon>Pterygota</taxon>
        <taxon>Neoptera</taxon>
        <taxon>Endopterygota</taxon>
        <taxon>Diptera</taxon>
        <taxon>Nematocera</taxon>
        <taxon>Culicoidea</taxon>
        <taxon>Culicidae</taxon>
        <taxon>Anophelinae</taxon>
        <taxon>Anopheles</taxon>
    </lineage>
</organism>
<dbReference type="Proteomes" id="UP000075886">
    <property type="component" value="Unassembled WGS sequence"/>
</dbReference>
<reference evidence="3" key="1">
    <citation type="submission" date="2014-01" db="EMBL/GenBank/DDBJ databases">
        <title>The Genome Sequence of Anopheles farauti FAR1 (V2).</title>
        <authorList>
            <consortium name="The Broad Institute Genomics Platform"/>
            <person name="Neafsey D.E."/>
            <person name="Besansky N."/>
            <person name="Howell P."/>
            <person name="Walton C."/>
            <person name="Young S.K."/>
            <person name="Zeng Q."/>
            <person name="Gargeya S."/>
            <person name="Fitzgerald M."/>
            <person name="Haas B."/>
            <person name="Abouelleil A."/>
            <person name="Allen A.W."/>
            <person name="Alvarado L."/>
            <person name="Arachchi H.M."/>
            <person name="Berlin A.M."/>
            <person name="Chapman S.B."/>
            <person name="Gainer-Dewar J."/>
            <person name="Goldberg J."/>
            <person name="Griggs A."/>
            <person name="Gujja S."/>
            <person name="Hansen M."/>
            <person name="Howarth C."/>
            <person name="Imamovic A."/>
            <person name="Ireland A."/>
            <person name="Larimer J."/>
            <person name="McCowan C."/>
            <person name="Murphy C."/>
            <person name="Pearson M."/>
            <person name="Poon T.W."/>
            <person name="Priest M."/>
            <person name="Roberts A."/>
            <person name="Saif S."/>
            <person name="Shea T."/>
            <person name="Sisk P."/>
            <person name="Sykes S."/>
            <person name="Wortman J."/>
            <person name="Nusbaum C."/>
            <person name="Birren B."/>
        </authorList>
    </citation>
    <scope>NUCLEOTIDE SEQUENCE [LARGE SCALE GENOMIC DNA]</scope>
    <source>
        <strain evidence="3">FAR1</strain>
    </source>
</reference>
<sequence length="132" mass="14112">MYVKRSVLRLAIRSANRTSASFLIASLCAVFMRVASILLFKASTATRNCSSRSLVRAPSACSFSKFTANGALGMAASLCSASTKRSSARQTVAKATNSSKAMAPRHGVSEFGGKCVRHCCYTKQERLVCMVT</sequence>
<dbReference type="EnsemblMetazoa" id="AFAF004521-RA">
    <property type="protein sequence ID" value="AFAF004521-PA"/>
    <property type="gene ID" value="AFAF004521"/>
</dbReference>
<dbReference type="VEuPathDB" id="VectorBase:AFAF004521"/>
<keyword evidence="1" id="KW-0812">Transmembrane</keyword>
<dbReference type="EMBL" id="AXCN02001651">
    <property type="status" value="NOT_ANNOTATED_CDS"/>
    <property type="molecule type" value="Genomic_DNA"/>
</dbReference>
<proteinExistence type="predicted"/>
<reference evidence="2" key="2">
    <citation type="submission" date="2020-05" db="UniProtKB">
        <authorList>
            <consortium name="EnsemblMetazoa"/>
        </authorList>
    </citation>
    <scope>IDENTIFICATION</scope>
    <source>
        <strain evidence="2">FAR1</strain>
    </source>
</reference>
<evidence type="ECO:0000313" key="2">
    <source>
        <dbReference type="EnsemblMetazoa" id="AFAF004521-PA"/>
    </source>
</evidence>
<keyword evidence="1" id="KW-1133">Transmembrane helix</keyword>
<keyword evidence="3" id="KW-1185">Reference proteome</keyword>
<evidence type="ECO:0000313" key="3">
    <source>
        <dbReference type="Proteomes" id="UP000075886"/>
    </source>
</evidence>
<protein>
    <submittedName>
        <fullName evidence="2">Uncharacterized protein</fullName>
    </submittedName>
</protein>
<accession>A0A182Q7D5</accession>
<dbReference type="AlphaFoldDB" id="A0A182Q7D5"/>
<feature type="transmembrane region" description="Helical" evidence="1">
    <location>
        <begin position="20"/>
        <end position="40"/>
    </location>
</feature>